<dbReference type="AlphaFoldDB" id="A0A9N8E712"/>
<feature type="compositionally biased region" description="Low complexity" evidence="1">
    <location>
        <begin position="197"/>
        <end position="210"/>
    </location>
</feature>
<organism evidence="2 3">
    <name type="scientific">Seminavis robusta</name>
    <dbReference type="NCBI Taxonomy" id="568900"/>
    <lineage>
        <taxon>Eukaryota</taxon>
        <taxon>Sar</taxon>
        <taxon>Stramenopiles</taxon>
        <taxon>Ochrophyta</taxon>
        <taxon>Bacillariophyta</taxon>
        <taxon>Bacillariophyceae</taxon>
        <taxon>Bacillariophycidae</taxon>
        <taxon>Naviculales</taxon>
        <taxon>Naviculaceae</taxon>
        <taxon>Seminavis</taxon>
    </lineage>
</organism>
<sequence>MQARAHLHQHQHLTSHRPSKASPSTSPSSSPSANPSTNPSTIPSTAPSSSPSTMPSTNPSANPSPEPFPPTQVVGFRLIDADKVGAAAVIRDIDTPSDTLSLGLLPPNLSIRADTNPPNVDGVVFVVDGAVYKTEYCIPFSLGSNFACAGENSAYKIVHWLRNPGVVTISARPFWLGEDNVMIFGTNLQTTLTIEAAPSSAPSRAPSIAPTDPPTEPPTDAPSSSPSRAPSIAPTDPPTEPPTDAPSSSPSRAPSIAPTDPPTNPPTTLLEGVGGGAGGVP</sequence>
<name>A0A9N8E712_9STRA</name>
<protein>
    <submittedName>
        <fullName evidence="2">Thaumatin-like protein</fullName>
    </submittedName>
</protein>
<feature type="compositionally biased region" description="Low complexity" evidence="1">
    <location>
        <begin position="20"/>
        <end position="61"/>
    </location>
</feature>
<feature type="region of interest" description="Disordered" evidence="1">
    <location>
        <begin position="197"/>
        <end position="281"/>
    </location>
</feature>
<keyword evidence="3" id="KW-1185">Reference proteome</keyword>
<proteinExistence type="predicted"/>
<evidence type="ECO:0000313" key="3">
    <source>
        <dbReference type="Proteomes" id="UP001153069"/>
    </source>
</evidence>
<evidence type="ECO:0000256" key="1">
    <source>
        <dbReference type="SAM" id="MobiDB-lite"/>
    </source>
</evidence>
<evidence type="ECO:0000313" key="2">
    <source>
        <dbReference type="EMBL" id="CAB9512959.1"/>
    </source>
</evidence>
<feature type="compositionally biased region" description="Pro residues" evidence="1">
    <location>
        <begin position="235"/>
        <end position="244"/>
    </location>
</feature>
<feature type="compositionally biased region" description="Gly residues" evidence="1">
    <location>
        <begin position="272"/>
        <end position="281"/>
    </location>
</feature>
<feature type="compositionally biased region" description="Pro residues" evidence="1">
    <location>
        <begin position="211"/>
        <end position="220"/>
    </location>
</feature>
<feature type="compositionally biased region" description="Low complexity" evidence="1">
    <location>
        <begin position="221"/>
        <end position="234"/>
    </location>
</feature>
<feature type="region of interest" description="Disordered" evidence="1">
    <location>
        <begin position="1"/>
        <end position="72"/>
    </location>
</feature>
<gene>
    <name evidence="2" type="ORF">SEMRO_564_G167300.1</name>
</gene>
<dbReference type="EMBL" id="CAICTM010000563">
    <property type="protein sequence ID" value="CAB9512959.1"/>
    <property type="molecule type" value="Genomic_DNA"/>
</dbReference>
<feature type="compositionally biased region" description="Basic residues" evidence="1">
    <location>
        <begin position="1"/>
        <end position="19"/>
    </location>
</feature>
<dbReference type="Proteomes" id="UP001153069">
    <property type="component" value="Unassembled WGS sequence"/>
</dbReference>
<reference evidence="2" key="1">
    <citation type="submission" date="2020-06" db="EMBL/GenBank/DDBJ databases">
        <authorList>
            <consortium name="Plant Systems Biology data submission"/>
        </authorList>
    </citation>
    <scope>NUCLEOTIDE SEQUENCE</scope>
    <source>
        <strain evidence="2">D6</strain>
    </source>
</reference>
<comment type="caution">
    <text evidence="2">The sequence shown here is derived from an EMBL/GenBank/DDBJ whole genome shotgun (WGS) entry which is preliminary data.</text>
</comment>
<feature type="compositionally biased region" description="Low complexity" evidence="1">
    <location>
        <begin position="245"/>
        <end position="258"/>
    </location>
</feature>
<accession>A0A9N8E712</accession>